<dbReference type="EMBL" id="HACA01024081">
    <property type="protein sequence ID" value="CDW41442.1"/>
    <property type="molecule type" value="Transcribed_RNA"/>
</dbReference>
<sequence length="102" mass="11900">KKPSRIWSSNIQSGITSLELNSKLSTDIFFLPFIYKSCNFCHIAKYHVTCSTTGLSYDREYHSLRCSVHPYRSPHNHIYLPHCISYERVGSSRLLLLEIQYT</sequence>
<feature type="non-terminal residue" evidence="1">
    <location>
        <position position="1"/>
    </location>
</feature>
<dbReference type="AlphaFoldDB" id="A0A0K2UU80"/>
<protein>
    <submittedName>
        <fullName evidence="1">Uncharacterized protein</fullName>
    </submittedName>
</protein>
<name>A0A0K2UU80_LEPSM</name>
<proteinExistence type="predicted"/>
<evidence type="ECO:0000313" key="1">
    <source>
        <dbReference type="EMBL" id="CDW41442.1"/>
    </source>
</evidence>
<reference evidence="1" key="1">
    <citation type="submission" date="2014-05" db="EMBL/GenBank/DDBJ databases">
        <authorList>
            <person name="Chronopoulou M."/>
        </authorList>
    </citation>
    <scope>NUCLEOTIDE SEQUENCE</scope>
    <source>
        <tissue evidence="1">Whole organism</tissue>
    </source>
</reference>
<accession>A0A0K2UU80</accession>
<organism evidence="1">
    <name type="scientific">Lepeophtheirus salmonis</name>
    <name type="common">Salmon louse</name>
    <name type="synonym">Caligus salmonis</name>
    <dbReference type="NCBI Taxonomy" id="72036"/>
    <lineage>
        <taxon>Eukaryota</taxon>
        <taxon>Metazoa</taxon>
        <taxon>Ecdysozoa</taxon>
        <taxon>Arthropoda</taxon>
        <taxon>Crustacea</taxon>
        <taxon>Multicrustacea</taxon>
        <taxon>Hexanauplia</taxon>
        <taxon>Copepoda</taxon>
        <taxon>Siphonostomatoida</taxon>
        <taxon>Caligidae</taxon>
        <taxon>Lepeophtheirus</taxon>
    </lineage>
</organism>